<keyword evidence="7" id="KW-0067">ATP-binding</keyword>
<organism evidence="10 11">
    <name type="scientific">Bacillus coahuilensis p1.1.43</name>
    <dbReference type="NCBI Taxonomy" id="1150625"/>
    <lineage>
        <taxon>Bacteria</taxon>
        <taxon>Bacillati</taxon>
        <taxon>Bacillota</taxon>
        <taxon>Bacilli</taxon>
        <taxon>Bacillales</taxon>
        <taxon>Bacillaceae</taxon>
        <taxon>Bacillus</taxon>
    </lineage>
</organism>
<accession>A0A147K4U9</accession>
<evidence type="ECO:0000256" key="5">
    <source>
        <dbReference type="ARBA" id="ARBA00022741"/>
    </source>
</evidence>
<dbReference type="OrthoDB" id="9808041at2"/>
<evidence type="ECO:0000313" key="11">
    <source>
        <dbReference type="Proteomes" id="UP000074108"/>
    </source>
</evidence>
<evidence type="ECO:0000256" key="7">
    <source>
        <dbReference type="ARBA" id="ARBA00022840"/>
    </source>
</evidence>
<feature type="domain" description="7,8-dihydro-6-hydroxymethylpterin-pyrophosphokinase" evidence="9">
    <location>
        <begin position="88"/>
        <end position="99"/>
    </location>
</feature>
<comment type="pathway">
    <text evidence="2">Cofactor biosynthesis; tetrahydrofolate biosynthesis; 2-amino-4-hydroxy-6-hydroxymethyl-7,8-dihydropteridine diphosphate from 7,8-dihydroneopterin triphosphate: step 4/4.</text>
</comment>
<comment type="catalytic activity">
    <reaction evidence="1">
        <text>6-hydroxymethyl-7,8-dihydropterin + ATP = (7,8-dihydropterin-6-yl)methyl diphosphate + AMP + H(+)</text>
        <dbReference type="Rhea" id="RHEA:11412"/>
        <dbReference type="ChEBI" id="CHEBI:15378"/>
        <dbReference type="ChEBI" id="CHEBI:30616"/>
        <dbReference type="ChEBI" id="CHEBI:44841"/>
        <dbReference type="ChEBI" id="CHEBI:72950"/>
        <dbReference type="ChEBI" id="CHEBI:456215"/>
        <dbReference type="EC" id="2.7.6.3"/>
    </reaction>
</comment>
<dbReference type="UniPathway" id="UPA00077">
    <property type="reaction ID" value="UER00155"/>
</dbReference>
<keyword evidence="11" id="KW-1185">Reference proteome</keyword>
<evidence type="ECO:0000256" key="1">
    <source>
        <dbReference type="ARBA" id="ARBA00000198"/>
    </source>
</evidence>
<dbReference type="InterPro" id="IPR035907">
    <property type="entry name" value="Hppk_sf"/>
</dbReference>
<dbReference type="PATRIC" id="fig|1150625.3.peg.3131"/>
<evidence type="ECO:0000313" key="10">
    <source>
        <dbReference type="EMBL" id="KUP04540.1"/>
    </source>
</evidence>
<evidence type="ECO:0000256" key="2">
    <source>
        <dbReference type="ARBA" id="ARBA00005051"/>
    </source>
</evidence>
<dbReference type="InterPro" id="IPR000550">
    <property type="entry name" value="Hppk"/>
</dbReference>
<keyword evidence="4" id="KW-0808">Transferase</keyword>
<dbReference type="CDD" id="cd00483">
    <property type="entry name" value="HPPK"/>
    <property type="match status" value="1"/>
</dbReference>
<evidence type="ECO:0000256" key="4">
    <source>
        <dbReference type="ARBA" id="ARBA00022679"/>
    </source>
</evidence>
<evidence type="ECO:0000256" key="8">
    <source>
        <dbReference type="ARBA" id="ARBA00022909"/>
    </source>
</evidence>
<dbReference type="GO" id="GO:0046654">
    <property type="term" value="P:tetrahydrofolate biosynthetic process"/>
    <property type="evidence" value="ECO:0007669"/>
    <property type="project" value="UniProtKB-UniPathway"/>
</dbReference>
<comment type="caution">
    <text evidence="10">The sequence shown here is derived from an EMBL/GenBank/DDBJ whole genome shotgun (WGS) entry which is preliminary data.</text>
</comment>
<dbReference type="RefSeq" id="WP_010169504.1">
    <property type="nucleotide sequence ID" value="NZ_LDYG01000049.1"/>
</dbReference>
<dbReference type="NCBIfam" id="TIGR01498">
    <property type="entry name" value="folK"/>
    <property type="match status" value="1"/>
</dbReference>
<sequence>MNIAYLSLGTNLGDREYYLWCAIAAMKNHPNISFLTTSSIYETEPVGYVDQGSFLNLVVKIQTNLSPEELLDFCLEVEQDLGRKRELKWGPRTIDLDILLYNHENRETEKLIIPHPRMHERAFVLIPLLELTPEITIPKMNIPAYEVLKTLPNTKGVQLWKQINGEDEYVLIES</sequence>
<keyword evidence="8" id="KW-0289">Folate biosynthesis</keyword>
<dbReference type="SUPFAM" id="SSF55083">
    <property type="entry name" value="6-hydroxymethyl-7,8-dihydropterin pyrophosphokinase, HPPK"/>
    <property type="match status" value="1"/>
</dbReference>
<dbReference type="PANTHER" id="PTHR43071">
    <property type="entry name" value="2-AMINO-4-HYDROXY-6-HYDROXYMETHYLDIHYDROPTERIDINE PYROPHOSPHOKINASE"/>
    <property type="match status" value="1"/>
</dbReference>
<dbReference type="EMBL" id="LDYG01000049">
    <property type="protein sequence ID" value="KUP04540.1"/>
    <property type="molecule type" value="Genomic_DNA"/>
</dbReference>
<dbReference type="GO" id="GO:0005524">
    <property type="term" value="F:ATP binding"/>
    <property type="evidence" value="ECO:0007669"/>
    <property type="project" value="UniProtKB-KW"/>
</dbReference>
<dbReference type="Gene3D" id="3.30.70.560">
    <property type="entry name" value="7,8-Dihydro-6-hydroxymethylpterin-pyrophosphokinase HPPK"/>
    <property type="match status" value="1"/>
</dbReference>
<dbReference type="Pfam" id="PF01288">
    <property type="entry name" value="HPPK"/>
    <property type="match status" value="1"/>
</dbReference>
<name>A0A147K4U9_9BACI</name>
<dbReference type="PANTHER" id="PTHR43071:SF1">
    <property type="entry name" value="2-AMINO-4-HYDROXY-6-HYDROXYMETHYLDIHYDROPTERIDINE PYROPHOSPHOKINASE"/>
    <property type="match status" value="1"/>
</dbReference>
<protein>
    <recommendedName>
        <fullName evidence="3">2-amino-4-hydroxy-6-hydroxymethyldihydropteridine diphosphokinase</fullName>
        <ecNumber evidence="3">2.7.6.3</ecNumber>
    </recommendedName>
</protein>
<dbReference type="GO" id="GO:0003848">
    <property type="term" value="F:2-amino-4-hydroxy-6-hydroxymethyldihydropteridine diphosphokinase activity"/>
    <property type="evidence" value="ECO:0007669"/>
    <property type="project" value="UniProtKB-EC"/>
</dbReference>
<dbReference type="EC" id="2.7.6.3" evidence="3"/>
<keyword evidence="6 10" id="KW-0418">Kinase</keyword>
<gene>
    <name evidence="10" type="ORF">Q75_14985</name>
</gene>
<evidence type="ECO:0000256" key="3">
    <source>
        <dbReference type="ARBA" id="ARBA00013253"/>
    </source>
</evidence>
<proteinExistence type="predicted"/>
<dbReference type="PROSITE" id="PS00794">
    <property type="entry name" value="HPPK"/>
    <property type="match status" value="1"/>
</dbReference>
<dbReference type="GO" id="GO:0046656">
    <property type="term" value="P:folic acid biosynthetic process"/>
    <property type="evidence" value="ECO:0007669"/>
    <property type="project" value="UniProtKB-KW"/>
</dbReference>
<keyword evidence="5" id="KW-0547">Nucleotide-binding</keyword>
<evidence type="ECO:0000256" key="6">
    <source>
        <dbReference type="ARBA" id="ARBA00022777"/>
    </source>
</evidence>
<dbReference type="STRING" id="1150625.Q75_14985"/>
<reference evidence="10 11" key="1">
    <citation type="journal article" date="2016" name="Front. Microbiol.">
        <title>Microevolution Analysis of Bacillus coahuilensis Unveils Differences in Phosphorus Acquisition Strategies and Their Regulation.</title>
        <authorList>
            <person name="Gomez-Lunar Z."/>
            <person name="Hernandez-Gonzalez I."/>
            <person name="Rodriguez-Torres M.D."/>
            <person name="Souza V."/>
            <person name="Olmedo-Alvarez G."/>
        </authorList>
    </citation>
    <scope>NUCLEOTIDE SEQUENCE [LARGE SCALE GENOMIC DNA]</scope>
    <source>
        <strain evidence="11">p1.1.43</strain>
    </source>
</reference>
<dbReference type="GO" id="GO:0016301">
    <property type="term" value="F:kinase activity"/>
    <property type="evidence" value="ECO:0007669"/>
    <property type="project" value="UniProtKB-KW"/>
</dbReference>
<dbReference type="AlphaFoldDB" id="A0A147K4U9"/>
<evidence type="ECO:0000259" key="9">
    <source>
        <dbReference type="PROSITE" id="PS00794"/>
    </source>
</evidence>
<dbReference type="Proteomes" id="UP000074108">
    <property type="component" value="Unassembled WGS sequence"/>
</dbReference>